<dbReference type="GO" id="GO:0017119">
    <property type="term" value="C:Golgi transport complex"/>
    <property type="evidence" value="ECO:0007669"/>
    <property type="project" value="TreeGrafter"/>
</dbReference>
<dbReference type="PANTHER" id="PTHR12961:SF0">
    <property type="entry name" value="CONSERVED OLIGOMERIC GOLGI COMPLEX SUBUNIT 2"/>
    <property type="match status" value="1"/>
</dbReference>
<dbReference type="OrthoDB" id="332281at2759"/>
<gene>
    <name evidence="2" type="ORF">HMN09_01072600</name>
</gene>
<comment type="caution">
    <text evidence="2">The sequence shown here is derived from an EMBL/GenBank/DDBJ whole genome shotgun (WGS) entry which is preliminary data.</text>
</comment>
<protein>
    <submittedName>
        <fullName evidence="2">Conserved oligomeric Golgi complex subunit 2-like</fullName>
    </submittedName>
</protein>
<organism evidence="2 3">
    <name type="scientific">Mycena chlorophos</name>
    <name type="common">Agaric fungus</name>
    <name type="synonym">Agaricus chlorophos</name>
    <dbReference type="NCBI Taxonomy" id="658473"/>
    <lineage>
        <taxon>Eukaryota</taxon>
        <taxon>Fungi</taxon>
        <taxon>Dikarya</taxon>
        <taxon>Basidiomycota</taxon>
        <taxon>Agaricomycotina</taxon>
        <taxon>Agaricomycetes</taxon>
        <taxon>Agaricomycetidae</taxon>
        <taxon>Agaricales</taxon>
        <taxon>Marasmiineae</taxon>
        <taxon>Mycenaceae</taxon>
        <taxon>Mycena</taxon>
    </lineage>
</organism>
<proteinExistence type="predicted"/>
<reference evidence="2" key="1">
    <citation type="submission" date="2020-05" db="EMBL/GenBank/DDBJ databases">
        <title>Mycena genomes resolve the evolution of fungal bioluminescence.</title>
        <authorList>
            <person name="Tsai I.J."/>
        </authorList>
    </citation>
    <scope>NUCLEOTIDE SEQUENCE</scope>
    <source>
        <strain evidence="2">110903Hualien_Pintung</strain>
    </source>
</reference>
<dbReference type="InterPro" id="IPR009316">
    <property type="entry name" value="COG2"/>
</dbReference>
<dbReference type="GO" id="GO:0016020">
    <property type="term" value="C:membrane"/>
    <property type="evidence" value="ECO:0007669"/>
    <property type="project" value="InterPro"/>
</dbReference>
<name>A0A8H6W033_MYCCL</name>
<dbReference type="InterPro" id="IPR024603">
    <property type="entry name" value="COG_complex_COG2_C"/>
</dbReference>
<accession>A0A8H6W033</accession>
<keyword evidence="3" id="KW-1185">Reference proteome</keyword>
<dbReference type="Proteomes" id="UP000613580">
    <property type="component" value="Unassembled WGS sequence"/>
</dbReference>
<evidence type="ECO:0000313" key="2">
    <source>
        <dbReference type="EMBL" id="KAF7296643.1"/>
    </source>
</evidence>
<evidence type="ECO:0000259" key="1">
    <source>
        <dbReference type="Pfam" id="PF12022"/>
    </source>
</evidence>
<feature type="domain" description="COG complex component COG2 C-terminal" evidence="1">
    <location>
        <begin position="170"/>
        <end position="397"/>
    </location>
</feature>
<dbReference type="GO" id="GO:0015031">
    <property type="term" value="P:protein transport"/>
    <property type="evidence" value="ECO:0007669"/>
    <property type="project" value="InterPro"/>
</dbReference>
<dbReference type="Pfam" id="PF12022">
    <property type="entry name" value="COG2_C"/>
    <property type="match status" value="1"/>
</dbReference>
<dbReference type="AlphaFoldDB" id="A0A8H6W033"/>
<sequence>MQWGFGGDAEDVLPRDVVRRFVKKSIFPGARMPAPSPIVPLTPFRAMTTAAPSSALPPPHPSTSPYAHLLEDLEDQLARLQDRTLRFVERDMTTIMGLAEKIAVKPKPVRKDRSLIVANVVWEELERLIMDGLDMVVFAAGRPSESRKYYKIMQAVEAMRAHHVYIAFERRWQLPVYFQMRWKEIVGKMEEALANPRVELIKAESQGAFDSVQAAAVWIAITACWSAEVFIPELSHRFWRLTLQFLSRNMTWLDNGQITDDRQAIIGPTDGQTAESAAADDAILKLYSSIIVDARAMSVNVEALWREEISLMLPEASAEERVANEETLLQSLASMTAATAPMTSHIVSIITKRCCDELARVKSLSSTLRAMSNKSMPKNPSHWVSSILRPIKVFFAIGVAQGPGSALKEHFVES</sequence>
<dbReference type="PANTHER" id="PTHR12961">
    <property type="entry name" value="CONSERVED OLIGOMERIC GOLGI COMPLEX COMPONENT 2"/>
    <property type="match status" value="1"/>
</dbReference>
<dbReference type="GO" id="GO:0007030">
    <property type="term" value="P:Golgi organization"/>
    <property type="evidence" value="ECO:0007669"/>
    <property type="project" value="InterPro"/>
</dbReference>
<dbReference type="GO" id="GO:0006891">
    <property type="term" value="P:intra-Golgi vesicle-mediated transport"/>
    <property type="evidence" value="ECO:0007669"/>
    <property type="project" value="TreeGrafter"/>
</dbReference>
<evidence type="ECO:0000313" key="3">
    <source>
        <dbReference type="Proteomes" id="UP000613580"/>
    </source>
</evidence>
<dbReference type="EMBL" id="JACAZE010000016">
    <property type="protein sequence ID" value="KAF7296643.1"/>
    <property type="molecule type" value="Genomic_DNA"/>
</dbReference>